<evidence type="ECO:0000259" key="4">
    <source>
        <dbReference type="Pfam" id="PF09242"/>
    </source>
</evidence>
<dbReference type="InterPro" id="IPR036188">
    <property type="entry name" value="FAD/NAD-bd_sf"/>
</dbReference>
<dbReference type="PROSITE" id="PS51318">
    <property type="entry name" value="TAT"/>
    <property type="match status" value="1"/>
</dbReference>
<dbReference type="SUPFAM" id="SSF51905">
    <property type="entry name" value="FAD/NAD(P)-binding domain"/>
    <property type="match status" value="2"/>
</dbReference>
<dbReference type="InterPro" id="IPR037092">
    <property type="entry name" value="FlavoCytC_S_DH_flav-bd_sf"/>
</dbReference>
<dbReference type="InterPro" id="IPR006311">
    <property type="entry name" value="TAT_signal"/>
</dbReference>
<accession>A0A1H3H4X3</accession>
<dbReference type="Pfam" id="PF21706">
    <property type="entry name" value="FCSD_central"/>
    <property type="match status" value="1"/>
</dbReference>
<protein>
    <submittedName>
        <fullName evidence="6">Sulfide dehydrogenase (Flavocytochrome c), flavoprotein subunit</fullName>
    </submittedName>
</protein>
<dbReference type="PANTHER" id="PTHR43755">
    <property type="match status" value="1"/>
</dbReference>
<dbReference type="OrthoDB" id="9802771at2"/>
<feature type="domain" description="Sulfide dehydrogenase [flavocytochrome c] flavoprotein chain central" evidence="5">
    <location>
        <begin position="157"/>
        <end position="272"/>
    </location>
</feature>
<dbReference type="Gene3D" id="3.50.50.60">
    <property type="entry name" value="FAD/NAD(P)-binding domain"/>
    <property type="match status" value="2"/>
</dbReference>
<dbReference type="FunFam" id="3.50.50.60:FF:000234">
    <property type="entry name" value="Flavocytochrome C sulfide dehydrogenase"/>
    <property type="match status" value="1"/>
</dbReference>
<feature type="domain" description="FAD/NAD(P)-binding" evidence="3">
    <location>
        <begin position="31"/>
        <end position="143"/>
    </location>
</feature>
<dbReference type="InterPro" id="IPR049386">
    <property type="entry name" value="FCSD_central"/>
</dbReference>
<name>A0A1H3H4X3_9RHOB</name>
<keyword evidence="7" id="KW-1185">Reference proteome</keyword>
<evidence type="ECO:0000256" key="2">
    <source>
        <dbReference type="ARBA" id="ARBA00022827"/>
    </source>
</evidence>
<dbReference type="InterPro" id="IPR015323">
    <property type="entry name" value="FlavoCytC_S_DH_flav-bd"/>
</dbReference>
<evidence type="ECO:0000259" key="5">
    <source>
        <dbReference type="Pfam" id="PF21706"/>
    </source>
</evidence>
<dbReference type="InterPro" id="IPR016156">
    <property type="entry name" value="FAD/NAD-linked_Rdtase_dimer_sf"/>
</dbReference>
<dbReference type="STRING" id="321339.SAMN05444340_103205"/>
<dbReference type="InterPro" id="IPR023753">
    <property type="entry name" value="FAD/NAD-binding_dom"/>
</dbReference>
<keyword evidence="2" id="KW-0274">FAD</keyword>
<dbReference type="SUPFAM" id="SSF55424">
    <property type="entry name" value="FAD/NAD-linked reductases, dimerisation (C-terminal) domain"/>
    <property type="match status" value="1"/>
</dbReference>
<dbReference type="EMBL" id="FNPF01000003">
    <property type="protein sequence ID" value="SDY09968.1"/>
    <property type="molecule type" value="Genomic_DNA"/>
</dbReference>
<reference evidence="6 7" key="1">
    <citation type="submission" date="2016-10" db="EMBL/GenBank/DDBJ databases">
        <authorList>
            <person name="de Groot N.N."/>
        </authorList>
    </citation>
    <scope>NUCLEOTIDE SEQUENCE [LARGE SCALE GENOMIC DNA]</scope>
    <source>
        <strain evidence="6 7">DSM 26880</strain>
    </source>
</reference>
<sequence length="417" mass="43259">MTTDRRTVLRGIGATAALTFARPASAQDRGRVVVVGGGFGGATAARFLARAGHDVTLVERDASYVTCPFSNTVLGGFARMSDITFGYDGLAAEGVQVVQGEAVGVADGTVTLASGDALPFDRLLLSPGVELRYDALPGYSEDAAQKMPHAWKGGPQTELLRSQLTNMEDGGLVVIAPPANPYRCPPGPYERASLIAHYLSAAKPASKILILDAKEAFSKQALFEEAWATLYPGMIEWIPPSGGGRVAEVDPSTMTVVTDFGRYDAAVANIIPPQRAASIAQVAGVADQTGWCPVSGLTFESDLVPGIHVIGDACMAGAMPKSAFSANAQAKVAAVAIDALLRGESATSPKLLNTCYSLAAPGYGFTVAGAYGEADGKLFEIEGAGGVSPLDAPESVRSAEADYARSWYATITTEAFA</sequence>
<dbReference type="Proteomes" id="UP000199286">
    <property type="component" value="Unassembled WGS sequence"/>
</dbReference>
<evidence type="ECO:0000256" key="1">
    <source>
        <dbReference type="ARBA" id="ARBA00022630"/>
    </source>
</evidence>
<dbReference type="AlphaFoldDB" id="A0A1H3H4X3"/>
<feature type="domain" description="Flavocytochrome c sulphide dehydrogenase flavin-binding" evidence="4">
    <location>
        <begin position="348"/>
        <end position="416"/>
    </location>
</feature>
<dbReference type="GO" id="GO:0016491">
    <property type="term" value="F:oxidoreductase activity"/>
    <property type="evidence" value="ECO:0007669"/>
    <property type="project" value="InterPro"/>
</dbReference>
<proteinExistence type="predicted"/>
<dbReference type="PANTHER" id="PTHR43755:SF1">
    <property type="entry name" value="FAD-DEPENDENT PYRIDINE NUCLEOTIDE-DISULPHIDE OXIDOREDUCTASE"/>
    <property type="match status" value="1"/>
</dbReference>
<dbReference type="Pfam" id="PF09242">
    <property type="entry name" value="FCSD-flav_bind"/>
    <property type="match status" value="1"/>
</dbReference>
<gene>
    <name evidence="6" type="ORF">SAMN05444340_103205</name>
</gene>
<dbReference type="GO" id="GO:0050660">
    <property type="term" value="F:flavin adenine dinucleotide binding"/>
    <property type="evidence" value="ECO:0007669"/>
    <property type="project" value="InterPro"/>
</dbReference>
<keyword evidence="1" id="KW-0285">Flavoprotein</keyword>
<dbReference type="Gene3D" id="3.90.760.10">
    <property type="entry name" value="Flavocytochrome c sulphide dehydrogenase, flavin-binding domain"/>
    <property type="match status" value="1"/>
</dbReference>
<evidence type="ECO:0000259" key="3">
    <source>
        <dbReference type="Pfam" id="PF07992"/>
    </source>
</evidence>
<dbReference type="Pfam" id="PF07992">
    <property type="entry name" value="Pyr_redox_2"/>
    <property type="match status" value="1"/>
</dbReference>
<organism evidence="6 7">
    <name type="scientific">Citreimonas salinaria</name>
    <dbReference type="NCBI Taxonomy" id="321339"/>
    <lineage>
        <taxon>Bacteria</taxon>
        <taxon>Pseudomonadati</taxon>
        <taxon>Pseudomonadota</taxon>
        <taxon>Alphaproteobacteria</taxon>
        <taxon>Rhodobacterales</taxon>
        <taxon>Roseobacteraceae</taxon>
        <taxon>Citreimonas</taxon>
    </lineage>
</organism>
<dbReference type="InterPro" id="IPR052541">
    <property type="entry name" value="SQRD"/>
</dbReference>
<evidence type="ECO:0000313" key="6">
    <source>
        <dbReference type="EMBL" id="SDY09968.1"/>
    </source>
</evidence>
<evidence type="ECO:0000313" key="7">
    <source>
        <dbReference type="Proteomes" id="UP000199286"/>
    </source>
</evidence>